<dbReference type="SUPFAM" id="SSF54197">
    <property type="entry name" value="HIT-like"/>
    <property type="match status" value="1"/>
</dbReference>
<dbReference type="AlphaFoldDB" id="A0A9D1X9A7"/>
<dbReference type="EMBL" id="DXEL01000067">
    <property type="protein sequence ID" value="HIX75278.1"/>
    <property type="molecule type" value="Genomic_DNA"/>
</dbReference>
<comment type="caution">
    <text evidence="2">The sequence shown here is derived from an EMBL/GenBank/DDBJ whole genome shotgun (WGS) entry which is preliminary data.</text>
</comment>
<protein>
    <submittedName>
        <fullName evidence="2">DUF4922 domain-containing protein</fullName>
    </submittedName>
</protein>
<dbReference type="InterPro" id="IPR036265">
    <property type="entry name" value="HIT-like_sf"/>
</dbReference>
<organism evidence="2 3">
    <name type="scientific">Candidatus Parabacteroides intestinipullorum</name>
    <dbReference type="NCBI Taxonomy" id="2838723"/>
    <lineage>
        <taxon>Bacteria</taxon>
        <taxon>Pseudomonadati</taxon>
        <taxon>Bacteroidota</taxon>
        <taxon>Bacteroidia</taxon>
        <taxon>Bacteroidales</taxon>
        <taxon>Tannerellaceae</taxon>
        <taxon>Parabacteroides</taxon>
    </lineage>
</organism>
<feature type="domain" description="DUF4922" evidence="1">
    <location>
        <begin position="15"/>
        <end position="159"/>
    </location>
</feature>
<evidence type="ECO:0000313" key="2">
    <source>
        <dbReference type="EMBL" id="HIX75278.1"/>
    </source>
</evidence>
<sequence length="324" mass="37545">MKPNIWVSSSQANEMLAKQLKTWSLAHDNFQALKNVRLKEIRLDDCLIKIQFNPARAISTTAKVDKGAILDRPCFLCVANLPVEQERLPFGFHYLVLCNPYPIFQEHFTIPARRHEPQRILCRLNDLLTIARRLNRHTIFYNGPRCGASAPDHAHFQAVTQGVMPIDQEIGDWLARQDDRHLIPLGQAPGGSRLWRLERYLRNGFVIEGNNQEEIATWFKRVFDALPRSEDEEEPKMNLFAYYNDKTGWRLVIIPRKAHRPRQYFAEGEERLLSSPGAADVGGLLILPVERDFERMDESLLRDLFGQTCYDDETIRSFQINTVF</sequence>
<reference evidence="2" key="1">
    <citation type="journal article" date="2021" name="PeerJ">
        <title>Extensive microbial diversity within the chicken gut microbiome revealed by metagenomics and culture.</title>
        <authorList>
            <person name="Gilroy R."/>
            <person name="Ravi A."/>
            <person name="Getino M."/>
            <person name="Pursley I."/>
            <person name="Horton D.L."/>
            <person name="Alikhan N.F."/>
            <person name="Baker D."/>
            <person name="Gharbi K."/>
            <person name="Hall N."/>
            <person name="Watson M."/>
            <person name="Adriaenssens E.M."/>
            <person name="Foster-Nyarko E."/>
            <person name="Jarju S."/>
            <person name="Secka A."/>
            <person name="Antonio M."/>
            <person name="Oren A."/>
            <person name="Chaudhuri R.R."/>
            <person name="La Ragione R."/>
            <person name="Hildebrand F."/>
            <person name="Pallen M.J."/>
        </authorList>
    </citation>
    <scope>NUCLEOTIDE SEQUENCE</scope>
    <source>
        <strain evidence="2">ChiGjej6B6-14162</strain>
    </source>
</reference>
<name>A0A9D1X9A7_9BACT</name>
<dbReference type="Gene3D" id="3.30.428.70">
    <property type="match status" value="1"/>
</dbReference>
<dbReference type="Proteomes" id="UP000886740">
    <property type="component" value="Unassembled WGS sequence"/>
</dbReference>
<evidence type="ECO:0000313" key="3">
    <source>
        <dbReference type="Proteomes" id="UP000886740"/>
    </source>
</evidence>
<gene>
    <name evidence="2" type="ORF">H9977_09645</name>
</gene>
<dbReference type="InterPro" id="IPR046320">
    <property type="entry name" value="DUF4922"/>
</dbReference>
<dbReference type="InterPro" id="IPR043171">
    <property type="entry name" value="Ap4A_phos1/2-like"/>
</dbReference>
<reference evidence="2" key="2">
    <citation type="submission" date="2021-04" db="EMBL/GenBank/DDBJ databases">
        <authorList>
            <person name="Gilroy R."/>
        </authorList>
    </citation>
    <scope>NUCLEOTIDE SEQUENCE</scope>
    <source>
        <strain evidence="2">ChiGjej6B6-14162</strain>
    </source>
</reference>
<accession>A0A9D1X9A7</accession>
<dbReference type="Pfam" id="PF16269">
    <property type="entry name" value="DUF4922"/>
    <property type="match status" value="1"/>
</dbReference>
<proteinExistence type="predicted"/>
<evidence type="ECO:0000259" key="1">
    <source>
        <dbReference type="Pfam" id="PF16269"/>
    </source>
</evidence>